<dbReference type="AlphaFoldDB" id="B3RRR3"/>
<dbReference type="PANTHER" id="PTHR43272">
    <property type="entry name" value="LONG-CHAIN-FATTY-ACID--COA LIGASE"/>
    <property type="match status" value="1"/>
</dbReference>
<dbReference type="InterPro" id="IPR042099">
    <property type="entry name" value="ANL_N_sf"/>
</dbReference>
<dbReference type="FunCoup" id="B3RRR3">
    <property type="interactions" value="210"/>
</dbReference>
<dbReference type="EC" id="6.2.1.3" evidence="4"/>
<dbReference type="InterPro" id="IPR020845">
    <property type="entry name" value="AMP-binding_CS"/>
</dbReference>
<dbReference type="HOGENOM" id="CLU_000022_45_5_1"/>
<dbReference type="eggNOG" id="KOG1256">
    <property type="taxonomic scope" value="Eukaryota"/>
</dbReference>
<evidence type="ECO:0000313" key="7">
    <source>
        <dbReference type="Proteomes" id="UP000009022"/>
    </source>
</evidence>
<keyword evidence="2" id="KW-0276">Fatty acid metabolism</keyword>
<dbReference type="InParanoid" id="B3RRR3"/>
<dbReference type="EMBL" id="DS985243">
    <property type="protein sequence ID" value="EDV26395.1"/>
    <property type="molecule type" value="Genomic_DNA"/>
</dbReference>
<dbReference type="OMA" id="FNRPGPN"/>
<dbReference type="SUPFAM" id="SSF56801">
    <property type="entry name" value="Acetyl-CoA synthetase-like"/>
    <property type="match status" value="1"/>
</dbReference>
<evidence type="ECO:0000256" key="3">
    <source>
        <dbReference type="ARBA" id="ARBA00023098"/>
    </source>
</evidence>
<evidence type="ECO:0000256" key="1">
    <source>
        <dbReference type="ARBA" id="ARBA00022598"/>
    </source>
</evidence>
<feature type="domain" description="AMP-dependent synthetase/ligase" evidence="5">
    <location>
        <begin position="2"/>
        <end position="402"/>
    </location>
</feature>
<dbReference type="GeneID" id="6752125"/>
<reference evidence="6 7" key="1">
    <citation type="journal article" date="2008" name="Nature">
        <title>The Trichoplax genome and the nature of placozoans.</title>
        <authorList>
            <person name="Srivastava M."/>
            <person name="Begovic E."/>
            <person name="Chapman J."/>
            <person name="Putnam N.H."/>
            <person name="Hellsten U."/>
            <person name="Kawashima T."/>
            <person name="Kuo A."/>
            <person name="Mitros T."/>
            <person name="Salamov A."/>
            <person name="Carpenter M.L."/>
            <person name="Signorovitch A.Y."/>
            <person name="Moreno M.A."/>
            <person name="Kamm K."/>
            <person name="Grimwood J."/>
            <person name="Schmutz J."/>
            <person name="Shapiro H."/>
            <person name="Grigoriev I.V."/>
            <person name="Buss L.W."/>
            <person name="Schierwater B."/>
            <person name="Dellaporta S.L."/>
            <person name="Rokhsar D.S."/>
        </authorList>
    </citation>
    <scope>NUCLEOTIDE SEQUENCE [LARGE SCALE GENOMIC DNA]</scope>
    <source>
        <strain evidence="6 7">Grell-BS-1999</strain>
    </source>
</reference>
<protein>
    <recommendedName>
        <fullName evidence="4">long-chain-fatty-acid--CoA ligase</fullName>
        <ecNumber evidence="4">6.2.1.3</ecNumber>
    </recommendedName>
</protein>
<dbReference type="GO" id="GO:0042759">
    <property type="term" value="P:long-chain fatty acid biosynthetic process"/>
    <property type="evidence" value="ECO:0000318"/>
    <property type="project" value="GO_Central"/>
</dbReference>
<dbReference type="Pfam" id="PF23562">
    <property type="entry name" value="AMP-binding_C_3"/>
    <property type="match status" value="1"/>
</dbReference>
<dbReference type="PhylomeDB" id="B3RRR3"/>
<keyword evidence="1" id="KW-0436">Ligase</keyword>
<gene>
    <name evidence="6" type="ORF">TRIADDRAFT_49993</name>
</gene>
<dbReference type="Gene3D" id="3.40.50.12780">
    <property type="entry name" value="N-terminal domain of ligase-like"/>
    <property type="match status" value="1"/>
</dbReference>
<dbReference type="PANTHER" id="PTHR43272:SF32">
    <property type="entry name" value="AMP-DEPENDENT SYNTHETASE_LIGASE DOMAIN-CONTAINING PROTEIN"/>
    <property type="match status" value="1"/>
</dbReference>
<organism evidence="6 7">
    <name type="scientific">Trichoplax adhaerens</name>
    <name type="common">Trichoplax reptans</name>
    <dbReference type="NCBI Taxonomy" id="10228"/>
    <lineage>
        <taxon>Eukaryota</taxon>
        <taxon>Metazoa</taxon>
        <taxon>Placozoa</taxon>
        <taxon>Uniplacotomia</taxon>
        <taxon>Trichoplacea</taxon>
        <taxon>Trichoplacidae</taxon>
        <taxon>Trichoplax</taxon>
    </lineage>
</organism>
<dbReference type="STRING" id="10228.B3RRR3"/>
<dbReference type="RefSeq" id="XP_002110391.1">
    <property type="nucleotide sequence ID" value="XM_002110355.1"/>
</dbReference>
<dbReference type="InterPro" id="IPR000873">
    <property type="entry name" value="AMP-dep_synth/lig_dom"/>
</dbReference>
<evidence type="ECO:0000256" key="4">
    <source>
        <dbReference type="ARBA" id="ARBA00026121"/>
    </source>
</evidence>
<dbReference type="CTD" id="6752125"/>
<dbReference type="PROSITE" id="PS00455">
    <property type="entry name" value="AMP_BINDING"/>
    <property type="match status" value="1"/>
</dbReference>
<evidence type="ECO:0000313" key="6">
    <source>
        <dbReference type="EMBL" id="EDV26395.1"/>
    </source>
</evidence>
<accession>B3RRR3</accession>
<sequence length="594" mass="65549">MWQKWTYEEYYRDIRAAAKSFVHLGLQKYNAVAIFGFNSPEWYISNFGSMFAGGVSLGIYTTSSPEAIKYILEDSNTAIAVVENTASLKRVLKAAEGSLRIKAIIQYTGEIEEQQPNIYTWKDFIKLGKDMSDEELDSRTADITPNKCCSLIYTSGTTGNPKGAMLSHDNLVWTAHVTWDRLYSELPPTGPERFVSYLPLSHIAAQLVEVYMPTTVHGSVYFARPDALKGTLVDTLKDVRPTFMMGVPRVWEKIAEKLQALARQNHGLKKKIGNWAKGVGLRGNLSVNEGGSVPFGWGIAKALVFKKIKVGLGLDKCKRRYVGAAPISKDAMKYYMSIDLSLQEVFGLTESSGPFTLSPVGGIKLGSCGIAIGGLDSKIDQPDEDGVGELCGFGRNVFMGYLNNEAKTNEAIDENGWLHTGDLAKQDKNGYVYITGRQKEIIITSGGENVAPVPIEEDIKKELPMLSSVMLVGDQRKYLTCLVAFKVEVDPNTTAPTNKLTPEAVEICHKLGVEVRTVEEVIEDKTDTIKKAIQAGLDRVNERSKSRAQKVQKAHIIEKDFSVPGGELGPTLKLKRPVVLKLYADVIDKVYAEE</sequence>
<dbReference type="Proteomes" id="UP000009022">
    <property type="component" value="Unassembled WGS sequence"/>
</dbReference>
<name>B3RRR3_TRIAD</name>
<evidence type="ECO:0000256" key="2">
    <source>
        <dbReference type="ARBA" id="ARBA00022832"/>
    </source>
</evidence>
<dbReference type="Pfam" id="PF00501">
    <property type="entry name" value="AMP-binding"/>
    <property type="match status" value="1"/>
</dbReference>
<dbReference type="OrthoDB" id="3633556at2759"/>
<dbReference type="GO" id="GO:0005737">
    <property type="term" value="C:cytoplasm"/>
    <property type="evidence" value="ECO:0000318"/>
    <property type="project" value="GO_Central"/>
</dbReference>
<dbReference type="GO" id="GO:0004467">
    <property type="term" value="F:long-chain fatty acid-CoA ligase activity"/>
    <property type="evidence" value="ECO:0000318"/>
    <property type="project" value="GO_Central"/>
</dbReference>
<keyword evidence="3" id="KW-0443">Lipid metabolism</keyword>
<evidence type="ECO:0000259" key="5">
    <source>
        <dbReference type="Pfam" id="PF00501"/>
    </source>
</evidence>
<keyword evidence="7" id="KW-1185">Reference proteome</keyword>
<proteinExistence type="predicted"/>
<dbReference type="KEGG" id="tad:TRIADDRAFT_49993"/>